<keyword evidence="10" id="KW-0808">Transferase</keyword>
<keyword evidence="4" id="KW-0533">Nickel</keyword>
<evidence type="ECO:0000256" key="9">
    <source>
        <dbReference type="ARBA" id="ARBA00048809"/>
    </source>
</evidence>
<comment type="catalytic activity">
    <reaction evidence="1 10">
        <text>L-glutamyl-[protein] + S-adenosyl-L-methionine = [protein]-L-glutamate 5-O-methyl ester + S-adenosyl-L-homocysteine</text>
        <dbReference type="Rhea" id="RHEA:24452"/>
        <dbReference type="Rhea" id="RHEA-COMP:10208"/>
        <dbReference type="Rhea" id="RHEA-COMP:10311"/>
        <dbReference type="ChEBI" id="CHEBI:29973"/>
        <dbReference type="ChEBI" id="CHEBI:57856"/>
        <dbReference type="ChEBI" id="CHEBI:59789"/>
        <dbReference type="ChEBI" id="CHEBI:82795"/>
    </reaction>
</comment>
<evidence type="ECO:0000256" key="10">
    <source>
        <dbReference type="RuleBase" id="RU367030"/>
    </source>
</evidence>
<comment type="function">
    <text evidence="8 10">Metal-dependent phosphatase that shows phosphatase activity against several substrates, including fructose-1-phosphate and fructose-6-phosphate. Its preference for fructose-1-phosphate, a strong glycating agent that causes DNA damage rather than a canonical yeast metabolite, suggests a damage-control function in hexose phosphate metabolism. Has also been shown to have O-methyltransferase activity that methylates glutamate residues of target proteins to form gamma-glutamyl methyl ester residues. Possibly methylates PCNA, suggesting it is involved in the DNA damage response.</text>
</comment>
<reference evidence="12 13" key="1">
    <citation type="journal article" date="2021" name="BMC Biol.">
        <title>Horizontally acquired antibacterial genes associated with adaptive radiation of ladybird beetles.</title>
        <authorList>
            <person name="Li H.S."/>
            <person name="Tang X.F."/>
            <person name="Huang Y.H."/>
            <person name="Xu Z.Y."/>
            <person name="Chen M.L."/>
            <person name="Du X.Y."/>
            <person name="Qiu B.Y."/>
            <person name="Chen P.T."/>
            <person name="Zhang W."/>
            <person name="Slipinski A."/>
            <person name="Escalona H.E."/>
            <person name="Waterhouse R.M."/>
            <person name="Zwick A."/>
            <person name="Pang H."/>
        </authorList>
    </citation>
    <scope>NUCLEOTIDE SEQUENCE [LARGE SCALE GENOMIC DNA]</scope>
    <source>
        <strain evidence="12">SYSU2018</strain>
    </source>
</reference>
<comment type="catalytic activity">
    <reaction evidence="2 10">
        <text>beta-D-fructose 1-phosphate + H2O = D-fructose + phosphate</text>
        <dbReference type="Rhea" id="RHEA:35603"/>
        <dbReference type="ChEBI" id="CHEBI:15377"/>
        <dbReference type="ChEBI" id="CHEBI:37721"/>
        <dbReference type="ChEBI" id="CHEBI:43474"/>
        <dbReference type="ChEBI" id="CHEBI:138881"/>
    </reaction>
</comment>
<keyword evidence="13" id="KW-1185">Reference proteome</keyword>
<dbReference type="AlphaFoldDB" id="A0ABD2N9H3"/>
<accession>A0ABD2N9H3</accession>
<dbReference type="InterPro" id="IPR039763">
    <property type="entry name" value="ARMT1"/>
</dbReference>
<evidence type="ECO:0000313" key="12">
    <source>
        <dbReference type="EMBL" id="KAL3274871.1"/>
    </source>
</evidence>
<evidence type="ECO:0000256" key="3">
    <source>
        <dbReference type="ARBA" id="ARBA00009519"/>
    </source>
</evidence>
<comment type="domain">
    <text evidence="10">Subfamily III proteins have a conserved RTxK motif about 40-50 residues from the C-terminus; the threonine may be replaced by serine or cysteine.</text>
</comment>
<evidence type="ECO:0000256" key="8">
    <source>
        <dbReference type="ARBA" id="ARBA00045980"/>
    </source>
</evidence>
<comment type="catalytic activity">
    <reaction evidence="9 10">
        <text>beta-D-fructose 6-phosphate = dihydroxyacetone + D-glyceraldehyde 3-phosphate</text>
        <dbReference type="Rhea" id="RHEA:28002"/>
        <dbReference type="ChEBI" id="CHEBI:16016"/>
        <dbReference type="ChEBI" id="CHEBI:57634"/>
        <dbReference type="ChEBI" id="CHEBI:59776"/>
    </reaction>
</comment>
<dbReference type="GO" id="GO:0032259">
    <property type="term" value="P:methylation"/>
    <property type="evidence" value="ECO:0007669"/>
    <property type="project" value="UniProtKB-KW"/>
</dbReference>
<keyword evidence="7 10" id="KW-0464">Manganese</keyword>
<dbReference type="Proteomes" id="UP001516400">
    <property type="component" value="Unassembled WGS sequence"/>
</dbReference>
<evidence type="ECO:0000259" key="11">
    <source>
        <dbReference type="Pfam" id="PF01937"/>
    </source>
</evidence>
<evidence type="ECO:0000256" key="4">
    <source>
        <dbReference type="ARBA" id="ARBA00022596"/>
    </source>
</evidence>
<feature type="domain" description="Damage-control phosphatase ARMT1-like metal-binding" evidence="11">
    <location>
        <begin position="2"/>
        <end position="263"/>
    </location>
</feature>
<dbReference type="EC" id="2.1.1.-" evidence="10"/>
<dbReference type="InterPro" id="IPR036075">
    <property type="entry name" value="ARMT-1-like_metal-bd_sf"/>
</dbReference>
<evidence type="ECO:0000313" key="13">
    <source>
        <dbReference type="Proteomes" id="UP001516400"/>
    </source>
</evidence>
<dbReference type="GO" id="GO:0016787">
    <property type="term" value="F:hydrolase activity"/>
    <property type="evidence" value="ECO:0007669"/>
    <property type="project" value="UniProtKB-KW"/>
</dbReference>
<comment type="cofactor">
    <cofactor evidence="10">
        <name>Mn(2+)</name>
        <dbReference type="ChEBI" id="CHEBI:29035"/>
    </cofactor>
    <cofactor evidence="10">
        <name>Ni(2+)</name>
        <dbReference type="ChEBI" id="CHEBI:49786"/>
    </cofactor>
</comment>
<name>A0ABD2N9H3_9CUCU</name>
<dbReference type="PANTHER" id="PTHR12260:SF6">
    <property type="entry name" value="DAMAGE-CONTROL PHOSPHATASE ARMT1"/>
    <property type="match status" value="1"/>
</dbReference>
<dbReference type="InterPro" id="IPR002791">
    <property type="entry name" value="ARMT1-like_metal-bd"/>
</dbReference>
<dbReference type="GO" id="GO:0051998">
    <property type="term" value="F:protein carboxyl O-methyltransferase activity"/>
    <property type="evidence" value="ECO:0007669"/>
    <property type="project" value="UniProtKB-UniRule"/>
</dbReference>
<gene>
    <name evidence="12" type="ORF">HHI36_019653</name>
</gene>
<comment type="caution">
    <text evidence="12">The sequence shown here is derived from an EMBL/GenBank/DDBJ whole genome shotgun (WGS) entry which is preliminary data.</text>
</comment>
<evidence type="ECO:0000256" key="5">
    <source>
        <dbReference type="ARBA" id="ARBA00022723"/>
    </source>
</evidence>
<keyword evidence="10" id="KW-0489">Methyltransferase</keyword>
<evidence type="ECO:0000256" key="2">
    <source>
        <dbReference type="ARBA" id="ARBA00001326"/>
    </source>
</evidence>
<proteinExistence type="inferred from homology"/>
<dbReference type="EC" id="3.1.3.-" evidence="10"/>
<dbReference type="PANTHER" id="PTHR12260">
    <property type="entry name" value="DAMAGE-CONTROL PHOSPHATASE ARMT1"/>
    <property type="match status" value="1"/>
</dbReference>
<comment type="similarity">
    <text evidence="3 10">Belongs to the damage-control phosphatase family. Sugar phosphate phosphatase III subfamily.</text>
</comment>
<evidence type="ECO:0000256" key="7">
    <source>
        <dbReference type="ARBA" id="ARBA00023211"/>
    </source>
</evidence>
<protein>
    <recommendedName>
        <fullName evidence="10">Sugar phosphate phosphatase</fullName>
        <ecNumber evidence="10">2.1.1.-</ecNumber>
        <ecNumber evidence="10">3.1.3.-</ecNumber>
    </recommendedName>
</protein>
<dbReference type="Gene3D" id="3.40.50.10880">
    <property type="entry name" value="Uncharacterised protein PF01937, DUF89, domain 3"/>
    <property type="match status" value="1"/>
</dbReference>
<dbReference type="Pfam" id="PF01937">
    <property type="entry name" value="ARMT1-like_dom"/>
    <property type="match status" value="1"/>
</dbReference>
<dbReference type="GO" id="GO:0046872">
    <property type="term" value="F:metal ion binding"/>
    <property type="evidence" value="ECO:0007669"/>
    <property type="project" value="UniProtKB-UniRule"/>
</dbReference>
<evidence type="ECO:0000256" key="1">
    <source>
        <dbReference type="ARBA" id="ARBA00000807"/>
    </source>
</evidence>
<keyword evidence="6 10" id="KW-0378">Hydrolase</keyword>
<dbReference type="EMBL" id="JABFTP020000083">
    <property type="protein sequence ID" value="KAL3274871.1"/>
    <property type="molecule type" value="Genomic_DNA"/>
</dbReference>
<sequence length="298" mass="35380">MKQSLFWLALPVMIKTGQYLKNIYKYPSMDDKDDFEKLIKLNLWANQSDYIMSRNYVQKSFTHILNISKKDPFIACNHCENAWRIISERNQPSNVIAFICDNVGFDLFLELCVADFLYTNYYARTLHFHVKHIPWFISDTMEKDIYWMIQQLSKNSEKNIQELAKNWKEHFRTGRWKIIVRKYWTLPIGFTRIKELDPVLYKMLEETKLIVIKGDLNYRKCLEDKNLDPTTPIRKALNEFCPSNILLIRILKCDVVCDIPQSNIEKLEKVNDNWMDCGHFGVIQFAPKPSIKCDCLDI</sequence>
<keyword evidence="5 10" id="KW-0479">Metal-binding</keyword>
<organism evidence="12 13">
    <name type="scientific">Cryptolaemus montrouzieri</name>
    <dbReference type="NCBI Taxonomy" id="559131"/>
    <lineage>
        <taxon>Eukaryota</taxon>
        <taxon>Metazoa</taxon>
        <taxon>Ecdysozoa</taxon>
        <taxon>Arthropoda</taxon>
        <taxon>Hexapoda</taxon>
        <taxon>Insecta</taxon>
        <taxon>Pterygota</taxon>
        <taxon>Neoptera</taxon>
        <taxon>Endopterygota</taxon>
        <taxon>Coleoptera</taxon>
        <taxon>Polyphaga</taxon>
        <taxon>Cucujiformia</taxon>
        <taxon>Coccinelloidea</taxon>
        <taxon>Coccinellidae</taxon>
        <taxon>Scymninae</taxon>
        <taxon>Scymnini</taxon>
        <taxon>Cryptolaemus</taxon>
    </lineage>
</organism>
<dbReference type="SUPFAM" id="SSF111321">
    <property type="entry name" value="AF1104-like"/>
    <property type="match status" value="1"/>
</dbReference>
<evidence type="ECO:0000256" key="6">
    <source>
        <dbReference type="ARBA" id="ARBA00022801"/>
    </source>
</evidence>